<dbReference type="SUPFAM" id="SSF47384">
    <property type="entry name" value="Homodimeric domain of signal transducing histidine kinase"/>
    <property type="match status" value="1"/>
</dbReference>
<dbReference type="Gene3D" id="1.10.287.130">
    <property type="match status" value="1"/>
</dbReference>
<dbReference type="SUPFAM" id="SSF55874">
    <property type="entry name" value="ATPase domain of HSP90 chaperone/DNA topoisomerase II/histidine kinase"/>
    <property type="match status" value="1"/>
</dbReference>
<dbReference type="GO" id="GO:0000155">
    <property type="term" value="F:phosphorelay sensor kinase activity"/>
    <property type="evidence" value="ECO:0007669"/>
    <property type="project" value="InterPro"/>
</dbReference>
<dbReference type="InterPro" id="IPR050351">
    <property type="entry name" value="BphY/WalK/GraS-like"/>
</dbReference>
<accession>A0A1H9DEF0</accession>
<dbReference type="PANTHER" id="PTHR42878">
    <property type="entry name" value="TWO-COMPONENT HISTIDINE KINASE"/>
    <property type="match status" value="1"/>
</dbReference>
<dbReference type="EC" id="2.7.13.3" evidence="2"/>
<evidence type="ECO:0000256" key="3">
    <source>
        <dbReference type="ARBA" id="ARBA00022553"/>
    </source>
</evidence>
<dbReference type="InterPro" id="IPR004358">
    <property type="entry name" value="Sig_transdc_His_kin-like_C"/>
</dbReference>
<dbReference type="CDD" id="cd00082">
    <property type="entry name" value="HisKA"/>
    <property type="match status" value="1"/>
</dbReference>
<keyword evidence="4" id="KW-0808">Transferase</keyword>
<keyword evidence="6" id="KW-0812">Transmembrane</keyword>
<keyword evidence="5 8" id="KW-0418">Kinase</keyword>
<protein>
    <recommendedName>
        <fullName evidence="2">histidine kinase</fullName>
        <ecNumber evidence="2">2.7.13.3</ecNumber>
    </recommendedName>
</protein>
<proteinExistence type="predicted"/>
<dbReference type="InterPro" id="IPR036890">
    <property type="entry name" value="HATPase_C_sf"/>
</dbReference>
<evidence type="ECO:0000259" key="7">
    <source>
        <dbReference type="PROSITE" id="PS50109"/>
    </source>
</evidence>
<keyword evidence="6" id="KW-0472">Membrane</keyword>
<reference evidence="8 9" key="1">
    <citation type="submission" date="2016-10" db="EMBL/GenBank/DDBJ databases">
        <authorList>
            <person name="de Groot N.N."/>
        </authorList>
    </citation>
    <scope>NUCLEOTIDE SEQUENCE [LARGE SCALE GENOMIC DNA]</scope>
    <source>
        <strain evidence="8 9">DSM 25927</strain>
    </source>
</reference>
<gene>
    <name evidence="8" type="ORF">SAMN04488038_1044</name>
</gene>
<dbReference type="Gene3D" id="3.30.565.10">
    <property type="entry name" value="Histidine kinase-like ATPase, C-terminal domain"/>
    <property type="match status" value="1"/>
</dbReference>
<dbReference type="Proteomes" id="UP000199233">
    <property type="component" value="Unassembled WGS sequence"/>
</dbReference>
<evidence type="ECO:0000256" key="4">
    <source>
        <dbReference type="ARBA" id="ARBA00022679"/>
    </source>
</evidence>
<dbReference type="GO" id="GO:0007234">
    <property type="term" value="P:osmosensory signaling via phosphorelay pathway"/>
    <property type="evidence" value="ECO:0007669"/>
    <property type="project" value="TreeGrafter"/>
</dbReference>
<evidence type="ECO:0000256" key="2">
    <source>
        <dbReference type="ARBA" id="ARBA00012438"/>
    </source>
</evidence>
<dbReference type="InterPro" id="IPR005467">
    <property type="entry name" value="His_kinase_dom"/>
</dbReference>
<comment type="catalytic activity">
    <reaction evidence="1">
        <text>ATP + protein L-histidine = ADP + protein N-phospho-L-histidine.</text>
        <dbReference type="EC" id="2.7.13.3"/>
    </reaction>
</comment>
<evidence type="ECO:0000256" key="6">
    <source>
        <dbReference type="SAM" id="Phobius"/>
    </source>
</evidence>
<name>A0A1H9DEF0_9GAMM</name>
<dbReference type="PROSITE" id="PS50109">
    <property type="entry name" value="HIS_KIN"/>
    <property type="match status" value="1"/>
</dbReference>
<evidence type="ECO:0000256" key="1">
    <source>
        <dbReference type="ARBA" id="ARBA00000085"/>
    </source>
</evidence>
<feature type="transmembrane region" description="Helical" evidence="6">
    <location>
        <begin position="6"/>
        <end position="28"/>
    </location>
</feature>
<dbReference type="GO" id="GO:0030295">
    <property type="term" value="F:protein kinase activator activity"/>
    <property type="evidence" value="ECO:0007669"/>
    <property type="project" value="TreeGrafter"/>
</dbReference>
<dbReference type="STRING" id="489703.SAMN04488038_1044"/>
<evidence type="ECO:0000313" key="8">
    <source>
        <dbReference type="EMBL" id="SEQ11771.1"/>
    </source>
</evidence>
<dbReference type="OrthoDB" id="9808408at2"/>
<dbReference type="EMBL" id="FOFS01000004">
    <property type="protein sequence ID" value="SEQ11771.1"/>
    <property type="molecule type" value="Genomic_DNA"/>
</dbReference>
<dbReference type="GO" id="GO:0000156">
    <property type="term" value="F:phosphorelay response regulator activity"/>
    <property type="evidence" value="ECO:0007669"/>
    <property type="project" value="TreeGrafter"/>
</dbReference>
<feature type="domain" description="Histidine kinase" evidence="7">
    <location>
        <begin position="85"/>
        <end position="298"/>
    </location>
</feature>
<keyword evidence="9" id="KW-1185">Reference proteome</keyword>
<dbReference type="RefSeq" id="WP_093283263.1">
    <property type="nucleotide sequence ID" value="NZ_FOFS01000004.1"/>
</dbReference>
<dbReference type="SMART" id="SM00387">
    <property type="entry name" value="HATPase_c"/>
    <property type="match status" value="1"/>
</dbReference>
<sequence>MDHAAQFIGGLLCGGVGVAVLALGIYFGRCRARVRRQREHLRAEQNEAAGLRGELLRHAVREHALQKELERLSAAAGDFECFVGRVAEALHTPMQNASGFAQLLSAQYGTQLPVPAGEYLHYLQQSVGQLAQLLDAMLKLSAAGQRDARFVAVRLQQVWELVEQRHALRIAAMQAEIRVASLPEIEGDPQLLEELFERLLDNALKFQPPGQRPRIHMTARRRGDDWHMVLTDNGLGIPRQRLATVFLPLQRLHEQQEFPGDGLGLAICRKIMQRHRGQIWAEPHEGGAQIHLILPHAQSANAGGFALPVVQQMDAQLTLPSGPSAKSP</sequence>
<keyword evidence="3" id="KW-0597">Phosphoprotein</keyword>
<evidence type="ECO:0000313" key="9">
    <source>
        <dbReference type="Proteomes" id="UP000199233"/>
    </source>
</evidence>
<evidence type="ECO:0000256" key="5">
    <source>
        <dbReference type="ARBA" id="ARBA00022777"/>
    </source>
</evidence>
<dbReference type="Pfam" id="PF02518">
    <property type="entry name" value="HATPase_c"/>
    <property type="match status" value="1"/>
</dbReference>
<dbReference type="PRINTS" id="PR00344">
    <property type="entry name" value="BCTRLSENSOR"/>
</dbReference>
<keyword evidence="6" id="KW-1133">Transmembrane helix</keyword>
<dbReference type="AlphaFoldDB" id="A0A1H9DEF0"/>
<dbReference type="InterPro" id="IPR036097">
    <property type="entry name" value="HisK_dim/P_sf"/>
</dbReference>
<dbReference type="InterPro" id="IPR003594">
    <property type="entry name" value="HATPase_dom"/>
</dbReference>
<dbReference type="InterPro" id="IPR003661">
    <property type="entry name" value="HisK_dim/P_dom"/>
</dbReference>
<dbReference type="PANTHER" id="PTHR42878:SF15">
    <property type="entry name" value="BACTERIOPHYTOCHROME"/>
    <property type="match status" value="1"/>
</dbReference>
<organism evidence="8 9">
    <name type="scientific">Solimonas aquatica</name>
    <dbReference type="NCBI Taxonomy" id="489703"/>
    <lineage>
        <taxon>Bacteria</taxon>
        <taxon>Pseudomonadati</taxon>
        <taxon>Pseudomonadota</taxon>
        <taxon>Gammaproteobacteria</taxon>
        <taxon>Nevskiales</taxon>
        <taxon>Nevskiaceae</taxon>
        <taxon>Solimonas</taxon>
    </lineage>
</organism>